<dbReference type="InterPro" id="IPR002625">
    <property type="entry name" value="Smr_dom"/>
</dbReference>
<dbReference type="PANTHER" id="PTHR35562">
    <property type="entry name" value="DNA ENDONUCLEASE SMRA-RELATED"/>
    <property type="match status" value="1"/>
</dbReference>
<dbReference type="SUPFAM" id="SSF160443">
    <property type="entry name" value="SMR domain-like"/>
    <property type="match status" value="1"/>
</dbReference>
<dbReference type="InterPro" id="IPR036063">
    <property type="entry name" value="Smr_dom_sf"/>
</dbReference>
<keyword evidence="2" id="KW-0540">Nuclease</keyword>
<dbReference type="Gene3D" id="3.30.1370.110">
    <property type="match status" value="1"/>
</dbReference>
<dbReference type="PANTHER" id="PTHR35562:SF2">
    <property type="entry name" value="DNA ENDONUCLEASE SMRA-RELATED"/>
    <property type="match status" value="1"/>
</dbReference>
<organism evidence="2 3">
    <name type="scientific">Moraxella nasicaprae</name>
    <dbReference type="NCBI Taxonomy" id="2904122"/>
    <lineage>
        <taxon>Bacteria</taxon>
        <taxon>Pseudomonadati</taxon>
        <taxon>Pseudomonadota</taxon>
        <taxon>Gammaproteobacteria</taxon>
        <taxon>Moraxellales</taxon>
        <taxon>Moraxellaceae</taxon>
        <taxon>Moraxella</taxon>
    </lineage>
</organism>
<name>A0ABY6F4Y9_9GAMM</name>
<feature type="domain" description="Smr" evidence="1">
    <location>
        <begin position="152"/>
        <end position="228"/>
    </location>
</feature>
<dbReference type="EMBL" id="CP089977">
    <property type="protein sequence ID" value="UXZ05166.1"/>
    <property type="molecule type" value="Genomic_DNA"/>
</dbReference>
<evidence type="ECO:0000259" key="1">
    <source>
        <dbReference type="PROSITE" id="PS50828"/>
    </source>
</evidence>
<reference evidence="2" key="1">
    <citation type="submission" date="2021-12" db="EMBL/GenBank/DDBJ databases">
        <title>taxonomy of Moraxella sp. ZY201224.</title>
        <authorList>
            <person name="Li F."/>
        </authorList>
    </citation>
    <scope>NUCLEOTIDE SEQUENCE</scope>
    <source>
        <strain evidence="2">ZY201224</strain>
    </source>
</reference>
<gene>
    <name evidence="2" type="ORF">LU297_01555</name>
</gene>
<evidence type="ECO:0000313" key="3">
    <source>
        <dbReference type="Proteomes" id="UP001063782"/>
    </source>
</evidence>
<keyword evidence="2" id="KW-0255">Endonuclease</keyword>
<dbReference type="Proteomes" id="UP001063782">
    <property type="component" value="Chromosome"/>
</dbReference>
<sequence>MSNPSFKDLLSKEFRQDLKNLAKPTKSEHGIGKPEQNVNLPNAKQVAGEVKRFNHAQVDEDKVLFMQAMQGVAPLKTDSVIHHRPIKADENALRRRAAAEGPEEILGATLSDMQALLNPVSGEAYLSYKNPTLQNKVFEQLKQGKLRWYDAVDLHGSSIEDARSAVQLLIHQALQNGETVVKIVHGKGKEAIIKTCVNGWLRQISDVMAFVSAPANDGGNGAVLVLLKRKTLTKNDTN</sequence>
<evidence type="ECO:0000313" key="2">
    <source>
        <dbReference type="EMBL" id="UXZ05166.1"/>
    </source>
</evidence>
<dbReference type="PROSITE" id="PS50828">
    <property type="entry name" value="SMR"/>
    <property type="match status" value="1"/>
</dbReference>
<dbReference type="GO" id="GO:0004519">
    <property type="term" value="F:endonuclease activity"/>
    <property type="evidence" value="ECO:0007669"/>
    <property type="project" value="UniProtKB-KW"/>
</dbReference>
<dbReference type="RefSeq" id="WP_263076666.1">
    <property type="nucleotide sequence ID" value="NZ_CP089977.1"/>
</dbReference>
<keyword evidence="3" id="KW-1185">Reference proteome</keyword>
<keyword evidence="2" id="KW-0378">Hydrolase</keyword>
<dbReference type="SMART" id="SM00463">
    <property type="entry name" value="SMR"/>
    <property type="match status" value="1"/>
</dbReference>
<proteinExistence type="predicted"/>
<dbReference type="Pfam" id="PF01713">
    <property type="entry name" value="Smr"/>
    <property type="match status" value="1"/>
</dbReference>
<accession>A0ABY6F4Y9</accession>
<protein>
    <submittedName>
        <fullName evidence="2">Smr/MutS family endonuclease</fullName>
    </submittedName>
</protein>